<name>A0A1H8WPA5_9PSEU</name>
<accession>A0A1H8WPA5</accession>
<gene>
    <name evidence="1" type="ORF">SAMN04489732_105382</name>
</gene>
<dbReference type="RefSeq" id="WP_091617440.1">
    <property type="nucleotide sequence ID" value="NZ_FOEF01000005.1"/>
</dbReference>
<dbReference type="STRING" id="394193.SAMN04489732_105382"/>
<keyword evidence="2" id="KW-1185">Reference proteome</keyword>
<keyword evidence="1" id="KW-0560">Oxidoreductase</keyword>
<evidence type="ECO:0000313" key="2">
    <source>
        <dbReference type="Proteomes" id="UP000198582"/>
    </source>
</evidence>
<dbReference type="Proteomes" id="UP000198582">
    <property type="component" value="Unassembled WGS sequence"/>
</dbReference>
<dbReference type="Gene3D" id="3.30.70.100">
    <property type="match status" value="1"/>
</dbReference>
<evidence type="ECO:0000313" key="1">
    <source>
        <dbReference type="EMBL" id="SEP29456.1"/>
    </source>
</evidence>
<keyword evidence="1" id="KW-0503">Monooxygenase</keyword>
<sequence>MSIQTERAGLPDPTRPDVAVVRIRRGDGEPDFEPTPWPEGLLSFTGYTNENGWFSYEQWATEPEPDGSEFRLHRSGTRPDAPVPGCIVLVSVEFDGPDEDRLKRWVDLVFEALGDEETPHPGGISAHFHLSDDGTRIANYAEWRSAADHLDAIESSGQGAVGKSPKFEDVKAFPGVVGGDVQRFRPVVHRTAERTKES</sequence>
<dbReference type="SUPFAM" id="SSF54909">
    <property type="entry name" value="Dimeric alpha+beta barrel"/>
    <property type="match status" value="1"/>
</dbReference>
<dbReference type="EMBL" id="FOEF01000005">
    <property type="protein sequence ID" value="SEP29456.1"/>
    <property type="molecule type" value="Genomic_DNA"/>
</dbReference>
<organism evidence="1 2">
    <name type="scientific">Amycolatopsis saalfeldensis</name>
    <dbReference type="NCBI Taxonomy" id="394193"/>
    <lineage>
        <taxon>Bacteria</taxon>
        <taxon>Bacillati</taxon>
        <taxon>Actinomycetota</taxon>
        <taxon>Actinomycetes</taxon>
        <taxon>Pseudonocardiales</taxon>
        <taxon>Pseudonocardiaceae</taxon>
        <taxon>Amycolatopsis</taxon>
    </lineage>
</organism>
<dbReference type="OrthoDB" id="1493813at2"/>
<reference evidence="1 2" key="1">
    <citation type="submission" date="2016-10" db="EMBL/GenBank/DDBJ databases">
        <authorList>
            <person name="de Groot N.N."/>
        </authorList>
    </citation>
    <scope>NUCLEOTIDE SEQUENCE [LARGE SCALE GENOMIC DNA]</scope>
    <source>
        <strain evidence="1 2">DSM 44993</strain>
    </source>
</reference>
<proteinExistence type="predicted"/>
<dbReference type="InterPro" id="IPR011008">
    <property type="entry name" value="Dimeric_a/b-barrel"/>
</dbReference>
<dbReference type="AlphaFoldDB" id="A0A1H8WPA5"/>
<protein>
    <submittedName>
        <fullName evidence="1">Antibiotic biosynthesis monooxygenase</fullName>
    </submittedName>
</protein>
<dbReference type="GO" id="GO:0004497">
    <property type="term" value="F:monooxygenase activity"/>
    <property type="evidence" value="ECO:0007669"/>
    <property type="project" value="UniProtKB-KW"/>
</dbReference>